<dbReference type="GO" id="GO:0004867">
    <property type="term" value="F:serine-type endopeptidase inhibitor activity"/>
    <property type="evidence" value="ECO:0007669"/>
    <property type="project" value="TreeGrafter"/>
</dbReference>
<dbReference type="Pfam" id="PF00095">
    <property type="entry name" value="WAP"/>
    <property type="match status" value="2"/>
</dbReference>
<dbReference type="InterPro" id="IPR036645">
    <property type="entry name" value="Elafin-like_sf"/>
</dbReference>
<comment type="caution">
    <text evidence="3">The sequence shown here is derived from an EMBL/GenBank/DDBJ whole genome shotgun (WGS) entry which is preliminary data.</text>
</comment>
<dbReference type="CDD" id="cd00199">
    <property type="entry name" value="WAP"/>
    <property type="match status" value="1"/>
</dbReference>
<keyword evidence="1" id="KW-0732">Signal</keyword>
<dbReference type="Gene3D" id="4.10.75.10">
    <property type="entry name" value="Elafin-like"/>
    <property type="match status" value="2"/>
</dbReference>
<keyword evidence="4" id="KW-1185">Reference proteome</keyword>
<dbReference type="InterPro" id="IPR050514">
    <property type="entry name" value="WAP_four-disulfide_core"/>
</dbReference>
<dbReference type="PROSITE" id="PS51390">
    <property type="entry name" value="WAP"/>
    <property type="match status" value="2"/>
</dbReference>
<feature type="signal peptide" evidence="1">
    <location>
        <begin position="1"/>
        <end position="17"/>
    </location>
</feature>
<evidence type="ECO:0000259" key="2">
    <source>
        <dbReference type="PROSITE" id="PS51390"/>
    </source>
</evidence>
<evidence type="ECO:0000256" key="1">
    <source>
        <dbReference type="SAM" id="SignalP"/>
    </source>
</evidence>
<dbReference type="InterPro" id="IPR008197">
    <property type="entry name" value="WAP_dom"/>
</dbReference>
<feature type="domain" description="WAP" evidence="2">
    <location>
        <begin position="79"/>
        <end position="126"/>
    </location>
</feature>
<reference evidence="3 4" key="1">
    <citation type="journal article" date="2023" name="Insect Mol. Biol.">
        <title>Genome sequencing provides insights into the evolution of gene families encoding plant cell wall-degrading enzymes in longhorned beetles.</title>
        <authorList>
            <person name="Shin N.R."/>
            <person name="Okamura Y."/>
            <person name="Kirsch R."/>
            <person name="Pauchet Y."/>
        </authorList>
    </citation>
    <scope>NUCLEOTIDE SEQUENCE [LARGE SCALE GENOMIC DNA]</scope>
    <source>
        <strain evidence="3">EAD_L_NR</strain>
    </source>
</reference>
<dbReference type="PANTHER" id="PTHR19441">
    <property type="entry name" value="WHEY ACDIC PROTEIN WAP"/>
    <property type="match status" value="1"/>
</dbReference>
<protein>
    <recommendedName>
        <fullName evidence="2">WAP domain-containing protein</fullName>
    </recommendedName>
</protein>
<evidence type="ECO:0000313" key="3">
    <source>
        <dbReference type="EMBL" id="KAJ8921320.1"/>
    </source>
</evidence>
<dbReference type="Proteomes" id="UP001159042">
    <property type="component" value="Unassembled WGS sequence"/>
</dbReference>
<dbReference type="EMBL" id="JANEYG010000010">
    <property type="protein sequence ID" value="KAJ8921320.1"/>
    <property type="molecule type" value="Genomic_DNA"/>
</dbReference>
<sequence length="134" mass="14895">MLFKFITILVTVPLIFGQFQKPLDLYGRKVGSCPPYPNVGICEMSCYMDFHCPGLQKCCRTACGGTFCLNPVTEIRLDDLEKPGSCPNPPKGPWVCSNRCGQDSDCRGKKKCCRNRCGAMACVTPEENENEILF</sequence>
<gene>
    <name evidence="3" type="ORF">NQ315_002934</name>
</gene>
<name>A0AAV8W5L3_9CUCU</name>
<dbReference type="PANTHER" id="PTHR19441:SF95">
    <property type="entry name" value="PERLWAPIN ISOFORM X1"/>
    <property type="match status" value="1"/>
</dbReference>
<dbReference type="GO" id="GO:0005615">
    <property type="term" value="C:extracellular space"/>
    <property type="evidence" value="ECO:0007669"/>
    <property type="project" value="TreeGrafter"/>
</dbReference>
<evidence type="ECO:0000313" key="4">
    <source>
        <dbReference type="Proteomes" id="UP001159042"/>
    </source>
</evidence>
<organism evidence="3 4">
    <name type="scientific">Exocentrus adspersus</name>
    <dbReference type="NCBI Taxonomy" id="1586481"/>
    <lineage>
        <taxon>Eukaryota</taxon>
        <taxon>Metazoa</taxon>
        <taxon>Ecdysozoa</taxon>
        <taxon>Arthropoda</taxon>
        <taxon>Hexapoda</taxon>
        <taxon>Insecta</taxon>
        <taxon>Pterygota</taxon>
        <taxon>Neoptera</taxon>
        <taxon>Endopterygota</taxon>
        <taxon>Coleoptera</taxon>
        <taxon>Polyphaga</taxon>
        <taxon>Cucujiformia</taxon>
        <taxon>Chrysomeloidea</taxon>
        <taxon>Cerambycidae</taxon>
        <taxon>Lamiinae</taxon>
        <taxon>Acanthocinini</taxon>
        <taxon>Exocentrus</taxon>
    </lineage>
</organism>
<feature type="chain" id="PRO_5043720581" description="WAP domain-containing protein" evidence="1">
    <location>
        <begin position="18"/>
        <end position="134"/>
    </location>
</feature>
<accession>A0AAV8W5L3</accession>
<proteinExistence type="predicted"/>
<dbReference type="SMART" id="SM00217">
    <property type="entry name" value="WAP"/>
    <property type="match status" value="2"/>
</dbReference>
<dbReference type="SUPFAM" id="SSF57256">
    <property type="entry name" value="Elafin-like"/>
    <property type="match status" value="2"/>
</dbReference>
<dbReference type="AlphaFoldDB" id="A0AAV8W5L3"/>
<feature type="domain" description="WAP" evidence="2">
    <location>
        <begin position="26"/>
        <end position="72"/>
    </location>
</feature>